<name>A0A6A6WBY0_9PEZI</name>
<dbReference type="OrthoDB" id="2519291at2759"/>
<evidence type="ECO:0000313" key="2">
    <source>
        <dbReference type="Proteomes" id="UP000799437"/>
    </source>
</evidence>
<dbReference type="GeneID" id="54487949"/>
<evidence type="ECO:0000313" key="1">
    <source>
        <dbReference type="EMBL" id="KAF2759346.1"/>
    </source>
</evidence>
<protein>
    <submittedName>
        <fullName evidence="1">Uncharacterized protein</fullName>
    </submittedName>
</protein>
<dbReference type="AlphaFoldDB" id="A0A6A6WBY0"/>
<accession>A0A6A6WBY0</accession>
<keyword evidence="2" id="KW-1185">Reference proteome</keyword>
<reference evidence="1" key="1">
    <citation type="journal article" date="2020" name="Stud. Mycol.">
        <title>101 Dothideomycetes genomes: a test case for predicting lifestyles and emergence of pathogens.</title>
        <authorList>
            <person name="Haridas S."/>
            <person name="Albert R."/>
            <person name="Binder M."/>
            <person name="Bloem J."/>
            <person name="Labutti K."/>
            <person name="Salamov A."/>
            <person name="Andreopoulos B."/>
            <person name="Baker S."/>
            <person name="Barry K."/>
            <person name="Bills G."/>
            <person name="Bluhm B."/>
            <person name="Cannon C."/>
            <person name="Castanera R."/>
            <person name="Culley D."/>
            <person name="Daum C."/>
            <person name="Ezra D."/>
            <person name="Gonzalez J."/>
            <person name="Henrissat B."/>
            <person name="Kuo A."/>
            <person name="Liang C."/>
            <person name="Lipzen A."/>
            <person name="Lutzoni F."/>
            <person name="Magnuson J."/>
            <person name="Mondo S."/>
            <person name="Nolan M."/>
            <person name="Ohm R."/>
            <person name="Pangilinan J."/>
            <person name="Park H.-J."/>
            <person name="Ramirez L."/>
            <person name="Alfaro M."/>
            <person name="Sun H."/>
            <person name="Tritt A."/>
            <person name="Yoshinaga Y."/>
            <person name="Zwiers L.-H."/>
            <person name="Turgeon B."/>
            <person name="Goodwin S."/>
            <person name="Spatafora J."/>
            <person name="Crous P."/>
            <person name="Grigoriev I."/>
        </authorList>
    </citation>
    <scope>NUCLEOTIDE SEQUENCE</scope>
    <source>
        <strain evidence="1">CBS 121739</strain>
    </source>
</reference>
<dbReference type="Proteomes" id="UP000799437">
    <property type="component" value="Unassembled WGS sequence"/>
</dbReference>
<gene>
    <name evidence="1" type="ORF">EJ05DRAFT_499759</name>
</gene>
<proteinExistence type="predicted"/>
<sequence>MAGSETADEGTILDIMNSRRNHSPELVSTSDGSTIALQIQCQNFPEYWKKNLLTLVRSIAGEGFPLEHDKHYITPMAPREPSDSAYGAIAKIVLRDQPHLEAMSAKVMAPEAAIIIATDEDNIIDDTSFRTYLFREAFVTTRDGGVR</sequence>
<dbReference type="RefSeq" id="XP_033601797.1">
    <property type="nucleotide sequence ID" value="XM_033746895.1"/>
</dbReference>
<dbReference type="EMBL" id="ML996570">
    <property type="protein sequence ID" value="KAF2759346.1"/>
    <property type="molecule type" value="Genomic_DNA"/>
</dbReference>
<organism evidence="1 2">
    <name type="scientific">Pseudovirgaria hyperparasitica</name>
    <dbReference type="NCBI Taxonomy" id="470096"/>
    <lineage>
        <taxon>Eukaryota</taxon>
        <taxon>Fungi</taxon>
        <taxon>Dikarya</taxon>
        <taxon>Ascomycota</taxon>
        <taxon>Pezizomycotina</taxon>
        <taxon>Dothideomycetes</taxon>
        <taxon>Dothideomycetes incertae sedis</taxon>
        <taxon>Acrospermales</taxon>
        <taxon>Acrospermaceae</taxon>
        <taxon>Pseudovirgaria</taxon>
    </lineage>
</organism>